<accession>A0A2B8BKR1</accession>
<feature type="signal peptide" evidence="1">
    <location>
        <begin position="1"/>
        <end position="25"/>
    </location>
</feature>
<reference evidence="3" key="1">
    <citation type="submission" date="2017-10" db="EMBL/GenBank/DDBJ databases">
        <authorList>
            <person name="Kravchenko I.K."/>
            <person name="Grouzdev D.S."/>
        </authorList>
    </citation>
    <scope>NUCLEOTIDE SEQUENCE [LARGE SCALE GENOMIC DNA]</scope>
    <source>
        <strain evidence="3">B2</strain>
    </source>
</reference>
<keyword evidence="3" id="KW-1185">Reference proteome</keyword>
<dbReference type="PANTHER" id="PTHR35271">
    <property type="entry name" value="ABC TRANSPORTER, SUBSTRATE-BINDING LIPOPROTEIN-RELATED"/>
    <property type="match status" value="1"/>
</dbReference>
<proteinExistence type="predicted"/>
<feature type="chain" id="PRO_5013038683" evidence="1">
    <location>
        <begin position="26"/>
        <end position="355"/>
    </location>
</feature>
<evidence type="ECO:0000313" key="3">
    <source>
        <dbReference type="Proteomes" id="UP000225379"/>
    </source>
</evidence>
<dbReference type="RefSeq" id="WP_098735807.1">
    <property type="nucleotide sequence ID" value="NZ_PDKW01000039.1"/>
</dbReference>
<dbReference type="AlphaFoldDB" id="A0A2B8BKR1"/>
<dbReference type="Proteomes" id="UP000225379">
    <property type="component" value="Unassembled WGS sequence"/>
</dbReference>
<protein>
    <submittedName>
        <fullName evidence="2">ABC transporter substrate-binding protein</fullName>
    </submittedName>
</protein>
<dbReference type="InterPro" id="IPR006311">
    <property type="entry name" value="TAT_signal"/>
</dbReference>
<dbReference type="CDD" id="cd06325">
    <property type="entry name" value="PBP1_ABC_unchar_transporter"/>
    <property type="match status" value="1"/>
</dbReference>
<keyword evidence="1" id="KW-0732">Signal</keyword>
<dbReference type="OrthoDB" id="9776955at2"/>
<organism evidence="2 3">
    <name type="scientific">Azospirillum palustre</name>
    <dbReference type="NCBI Taxonomy" id="2044885"/>
    <lineage>
        <taxon>Bacteria</taxon>
        <taxon>Pseudomonadati</taxon>
        <taxon>Pseudomonadota</taxon>
        <taxon>Alphaproteobacteria</taxon>
        <taxon>Rhodospirillales</taxon>
        <taxon>Azospirillaceae</taxon>
        <taxon>Azospirillum</taxon>
    </lineage>
</organism>
<evidence type="ECO:0000313" key="2">
    <source>
        <dbReference type="EMBL" id="PGH57817.1"/>
    </source>
</evidence>
<dbReference type="EMBL" id="PDKW01000039">
    <property type="protein sequence ID" value="PGH57817.1"/>
    <property type="molecule type" value="Genomic_DNA"/>
</dbReference>
<evidence type="ECO:0000256" key="1">
    <source>
        <dbReference type="SAM" id="SignalP"/>
    </source>
</evidence>
<name>A0A2B8BKR1_9PROT</name>
<dbReference type="PANTHER" id="PTHR35271:SF1">
    <property type="entry name" value="ABC TRANSPORTER, SUBSTRATE-BINDING LIPOPROTEIN"/>
    <property type="match status" value="1"/>
</dbReference>
<dbReference type="PROSITE" id="PS51318">
    <property type="entry name" value="TAT"/>
    <property type="match status" value="1"/>
</dbReference>
<sequence>MTSVTRRSLLLGSAGALLASGPAAAAATGSLAGAPTPNPATAGRGNRPANIIVLTPRKDVGDVLGFRDLLESMGMQAKIDVREVQQASAVAGMLPDIRAARPDLVLTVFTPLTLATVGRYDDPDPSKFLTDVPVVFTSVTDPVASRIVRSLEQPGRAVTGTRHIAPVAVQLKTMLAYRRWKKIAAVYNPAEENMVVAVRDLKEEAARQGVEIIDAAVPRDGAGKPNPDAIPDLIRDVARAGAELVYIGPDTLVASNNSQAVADAALANNVATFCSTELPIRRSGLLMGLVSPAVNVGRFAGLKAYDILNGAKPAAAIPVETLNRFSLLLRINTAKRLDLYPPMRLLNIAEIVKDA</sequence>
<dbReference type="InterPro" id="IPR007487">
    <property type="entry name" value="ABC_transpt-TYRBP-like"/>
</dbReference>
<dbReference type="Gene3D" id="3.40.50.2300">
    <property type="match status" value="2"/>
</dbReference>
<gene>
    <name evidence="2" type="ORF">CRT60_07500</name>
</gene>
<comment type="caution">
    <text evidence="2">The sequence shown here is derived from an EMBL/GenBank/DDBJ whole genome shotgun (WGS) entry which is preliminary data.</text>
</comment>
<dbReference type="Pfam" id="PF04392">
    <property type="entry name" value="ABC_sub_bind"/>
    <property type="match status" value="1"/>
</dbReference>